<protein>
    <submittedName>
        <fullName evidence="1">FAD-dependent oxidoreductase</fullName>
    </submittedName>
</protein>
<reference evidence="1" key="1">
    <citation type="journal article" date="2025" name="Int. J. Syst. Evol. Microbiol.">
        <title>Streptomyces citrinus sp. nov., with yellow diffusible pigment.</title>
        <authorList>
            <person name="He Y."/>
            <person name="Yang E."/>
            <person name="Xu J."/>
            <person name="Sun Y."/>
            <person name="Sun L."/>
        </authorList>
    </citation>
    <scope>NUCLEOTIDE SEQUENCE</scope>
    <source>
        <strain evidence="1">Q6</strain>
    </source>
</reference>
<dbReference type="Proteomes" id="UP001432251">
    <property type="component" value="Chromosome"/>
</dbReference>
<proteinExistence type="predicted"/>
<gene>
    <name evidence="1" type="ORF">V2W30_01445</name>
</gene>
<sequence length="588" mass="62287">MTPPPARLEADVVVAGSGLGAVAAALAAARTGRTVVLASPKRRLGGQATTQLVPALDEHPHVETGGVSRSYRTFRTLIRARYGGVANPGGGWVSRLCFEPAAAEEALEEMLAPHIAGNRLTVLRAVTPVAVHQDGDRITALDLRAADGRAITVAGRVFCDATEAGDLLPLTGTPWVCGSEGRDAFGESLALPGAEQPQAVQSCTVGFVVERLADGEEPPPVGPAPEGYEHWRDTQPFTLDIAGWDDRAHRYRVFREGPDGHLPFWTYRRLRDADTLGGRDAALINWAGNDYAGVSSLAAPAHVYAEAKRLSAAFLHWLRTECPRDDGGTGHPEFVLAPHVTGTDDGYAEEPYLRESRRLRTARPIRQQDLEAVPGRARARTFHDSGGLALYHMDLHSRVGHPRSAYAPTAPFQVPLSSLVAPRPGNLLAAAKNLAATQVAASAYRVHHGEWAVGEAAGALAAQVCARATDPATITGDRTELTLMQMQLTRFGVPIAWTLDVPDDHVHFVPVQLLAAAGALDGDRSGDLDVHPDLPATPESVRPLRAAAEHLAGVRLPDPPSGATWAQAAAALWAGVVPTLPGTPGVPA</sequence>
<dbReference type="EMBL" id="CP146022">
    <property type="protein sequence ID" value="WWQ62162.1"/>
    <property type="molecule type" value="Genomic_DNA"/>
</dbReference>
<organism evidence="1 2">
    <name type="scientific">Streptomyces citrinus</name>
    <dbReference type="NCBI Taxonomy" id="3118173"/>
    <lineage>
        <taxon>Bacteria</taxon>
        <taxon>Bacillati</taxon>
        <taxon>Actinomycetota</taxon>
        <taxon>Actinomycetes</taxon>
        <taxon>Kitasatosporales</taxon>
        <taxon>Streptomycetaceae</taxon>
        <taxon>Streptomyces</taxon>
    </lineage>
</organism>
<evidence type="ECO:0000313" key="1">
    <source>
        <dbReference type="EMBL" id="WWQ62162.1"/>
    </source>
</evidence>
<name>A0ACD5A4N9_9ACTN</name>
<evidence type="ECO:0000313" key="2">
    <source>
        <dbReference type="Proteomes" id="UP001432251"/>
    </source>
</evidence>
<keyword evidence="2" id="KW-1185">Reference proteome</keyword>
<accession>A0ACD5A4N9</accession>